<protein>
    <recommendedName>
        <fullName evidence="5">Release factor glutamine methyltransferase</fullName>
        <shortName evidence="5">RF MTase</shortName>
        <ecNumber evidence="5">2.1.1.297</ecNumber>
    </recommendedName>
    <alternativeName>
        <fullName evidence="5">N5-glutamine methyltransferase PrmC</fullName>
    </alternativeName>
    <alternativeName>
        <fullName evidence="5">Protein-(glutamine-N5) MTase PrmC</fullName>
    </alternativeName>
    <alternativeName>
        <fullName evidence="5">Protein-glutamine N-methyltransferase PrmC</fullName>
    </alternativeName>
</protein>
<feature type="domain" description="Methyltransferase small" evidence="6">
    <location>
        <begin position="95"/>
        <end position="190"/>
    </location>
</feature>
<evidence type="ECO:0000256" key="2">
    <source>
        <dbReference type="ARBA" id="ARBA00022679"/>
    </source>
</evidence>
<evidence type="ECO:0000256" key="4">
    <source>
        <dbReference type="ARBA" id="ARBA00048391"/>
    </source>
</evidence>
<comment type="similarity">
    <text evidence="5">Belongs to the protein N5-glutamine methyltransferase family. PrmC subfamily.</text>
</comment>
<comment type="catalytic activity">
    <reaction evidence="4 5">
        <text>L-glutaminyl-[peptide chain release factor] + S-adenosyl-L-methionine = N(5)-methyl-L-glutaminyl-[peptide chain release factor] + S-adenosyl-L-homocysteine + H(+)</text>
        <dbReference type="Rhea" id="RHEA:42896"/>
        <dbReference type="Rhea" id="RHEA-COMP:10271"/>
        <dbReference type="Rhea" id="RHEA-COMP:10272"/>
        <dbReference type="ChEBI" id="CHEBI:15378"/>
        <dbReference type="ChEBI" id="CHEBI:30011"/>
        <dbReference type="ChEBI" id="CHEBI:57856"/>
        <dbReference type="ChEBI" id="CHEBI:59789"/>
        <dbReference type="ChEBI" id="CHEBI:61891"/>
        <dbReference type="EC" id="2.1.1.297"/>
    </reaction>
</comment>
<evidence type="ECO:0000313" key="8">
    <source>
        <dbReference type="EMBL" id="GGB98305.1"/>
    </source>
</evidence>
<dbReference type="InterPro" id="IPR050320">
    <property type="entry name" value="N5-glutamine_MTase"/>
</dbReference>
<reference evidence="8" key="2">
    <citation type="submission" date="2020-09" db="EMBL/GenBank/DDBJ databases">
        <authorList>
            <person name="Sun Q."/>
            <person name="Sedlacek I."/>
        </authorList>
    </citation>
    <scope>NUCLEOTIDE SEQUENCE</scope>
    <source>
        <strain evidence="8">CCM 7086</strain>
    </source>
</reference>
<feature type="binding site" evidence="5">
    <location>
        <position position="139"/>
    </location>
    <ligand>
        <name>S-adenosyl-L-methionine</name>
        <dbReference type="ChEBI" id="CHEBI:59789"/>
    </ligand>
</feature>
<accession>A0A8J2UJE9</accession>
<dbReference type="SUPFAM" id="SSF53335">
    <property type="entry name" value="S-adenosyl-L-methionine-dependent methyltransferases"/>
    <property type="match status" value="1"/>
</dbReference>
<evidence type="ECO:0000256" key="1">
    <source>
        <dbReference type="ARBA" id="ARBA00022603"/>
    </source>
</evidence>
<gene>
    <name evidence="5" type="primary">prmC</name>
    <name evidence="8" type="ORF">GCM10007205_04520</name>
</gene>
<dbReference type="RefSeq" id="WP_188394539.1">
    <property type="nucleotide sequence ID" value="NZ_BMCG01000001.1"/>
</dbReference>
<dbReference type="InterPro" id="IPR040758">
    <property type="entry name" value="PrmC_N"/>
</dbReference>
<dbReference type="Pfam" id="PF17827">
    <property type="entry name" value="PrmC_N"/>
    <property type="match status" value="1"/>
</dbReference>
<evidence type="ECO:0000256" key="3">
    <source>
        <dbReference type="ARBA" id="ARBA00022691"/>
    </source>
</evidence>
<dbReference type="AlphaFoldDB" id="A0A8J2UJE9"/>
<organism evidence="8 9">
    <name type="scientific">Oxalicibacterium flavum</name>
    <dbReference type="NCBI Taxonomy" id="179467"/>
    <lineage>
        <taxon>Bacteria</taxon>
        <taxon>Pseudomonadati</taxon>
        <taxon>Pseudomonadota</taxon>
        <taxon>Betaproteobacteria</taxon>
        <taxon>Burkholderiales</taxon>
        <taxon>Oxalobacteraceae</taxon>
        <taxon>Oxalicibacterium</taxon>
    </lineage>
</organism>
<dbReference type="PROSITE" id="PS00092">
    <property type="entry name" value="N6_MTASE"/>
    <property type="match status" value="1"/>
</dbReference>
<keyword evidence="3 5" id="KW-0949">S-adenosyl-L-methionine</keyword>
<dbReference type="InterPro" id="IPR019874">
    <property type="entry name" value="RF_methyltr_PrmC"/>
</dbReference>
<proteinExistence type="inferred from homology"/>
<feature type="binding site" evidence="5">
    <location>
        <position position="166"/>
    </location>
    <ligand>
        <name>S-adenosyl-L-methionine</name>
        <dbReference type="ChEBI" id="CHEBI:59789"/>
    </ligand>
</feature>
<evidence type="ECO:0000256" key="5">
    <source>
        <dbReference type="HAMAP-Rule" id="MF_02126"/>
    </source>
</evidence>
<dbReference type="GO" id="GO:0003676">
    <property type="term" value="F:nucleic acid binding"/>
    <property type="evidence" value="ECO:0007669"/>
    <property type="project" value="InterPro"/>
</dbReference>
<dbReference type="GO" id="GO:0032259">
    <property type="term" value="P:methylation"/>
    <property type="evidence" value="ECO:0007669"/>
    <property type="project" value="UniProtKB-KW"/>
</dbReference>
<keyword evidence="9" id="KW-1185">Reference proteome</keyword>
<dbReference type="GO" id="GO:0102559">
    <property type="term" value="F:peptide chain release factor N(5)-glutamine methyltransferase activity"/>
    <property type="evidence" value="ECO:0007669"/>
    <property type="project" value="UniProtKB-EC"/>
</dbReference>
<feature type="binding site" evidence="5">
    <location>
        <begin position="182"/>
        <end position="185"/>
    </location>
    <ligand>
        <name>substrate</name>
    </ligand>
</feature>
<dbReference type="InterPro" id="IPR007848">
    <property type="entry name" value="Small_mtfrase_dom"/>
</dbReference>
<dbReference type="FunFam" id="3.40.50.150:FF:000053">
    <property type="entry name" value="Release factor glutamine methyltransferase"/>
    <property type="match status" value="1"/>
</dbReference>
<dbReference type="PANTHER" id="PTHR18895">
    <property type="entry name" value="HEMK METHYLTRANSFERASE"/>
    <property type="match status" value="1"/>
</dbReference>
<dbReference type="Proteomes" id="UP000620266">
    <property type="component" value="Unassembled WGS sequence"/>
</dbReference>
<comment type="caution">
    <text evidence="8">The sequence shown here is derived from an EMBL/GenBank/DDBJ whole genome shotgun (WGS) entry which is preliminary data.</text>
</comment>
<dbReference type="EC" id="2.1.1.297" evidence="5"/>
<comment type="function">
    <text evidence="5">Methylates the class 1 translation termination release factors RF1/PrfA and RF2/PrfB on the glutamine residue of the universally conserved GGQ motif.</text>
</comment>
<feature type="binding site" evidence="5">
    <location>
        <begin position="116"/>
        <end position="120"/>
    </location>
    <ligand>
        <name>S-adenosyl-L-methionine</name>
        <dbReference type="ChEBI" id="CHEBI:59789"/>
    </ligand>
</feature>
<feature type="binding site" evidence="5">
    <location>
        <position position="182"/>
    </location>
    <ligand>
        <name>S-adenosyl-L-methionine</name>
        <dbReference type="ChEBI" id="CHEBI:59789"/>
    </ligand>
</feature>
<dbReference type="InterPro" id="IPR029063">
    <property type="entry name" value="SAM-dependent_MTases_sf"/>
</dbReference>
<dbReference type="Gene3D" id="1.10.8.10">
    <property type="entry name" value="DNA helicase RuvA subunit, C-terminal domain"/>
    <property type="match status" value="1"/>
</dbReference>
<feature type="domain" description="Release factor glutamine methyltransferase N-terminal" evidence="7">
    <location>
        <begin position="14"/>
        <end position="73"/>
    </location>
</feature>
<keyword evidence="1 5" id="KW-0489">Methyltransferase</keyword>
<evidence type="ECO:0000313" key="9">
    <source>
        <dbReference type="Proteomes" id="UP000620266"/>
    </source>
</evidence>
<dbReference type="CDD" id="cd02440">
    <property type="entry name" value="AdoMet_MTases"/>
    <property type="match status" value="1"/>
</dbReference>
<dbReference type="HAMAP" id="MF_02126">
    <property type="entry name" value="RF_methyltr_PrmC"/>
    <property type="match status" value="1"/>
</dbReference>
<dbReference type="PANTHER" id="PTHR18895:SF74">
    <property type="entry name" value="MTRF1L RELEASE FACTOR GLUTAMINE METHYLTRANSFERASE"/>
    <property type="match status" value="1"/>
</dbReference>
<reference evidence="8" key="1">
    <citation type="journal article" date="2014" name="Int. J. Syst. Evol. Microbiol.">
        <title>Complete genome sequence of Corynebacterium casei LMG S-19264T (=DSM 44701T), isolated from a smear-ripened cheese.</title>
        <authorList>
            <consortium name="US DOE Joint Genome Institute (JGI-PGF)"/>
            <person name="Walter F."/>
            <person name="Albersmeier A."/>
            <person name="Kalinowski J."/>
            <person name="Ruckert C."/>
        </authorList>
    </citation>
    <scope>NUCLEOTIDE SEQUENCE</scope>
    <source>
        <strain evidence="8">CCM 7086</strain>
    </source>
</reference>
<dbReference type="NCBIfam" id="TIGR03534">
    <property type="entry name" value="RF_mod_PrmC"/>
    <property type="match status" value="1"/>
</dbReference>
<evidence type="ECO:0000259" key="7">
    <source>
        <dbReference type="Pfam" id="PF17827"/>
    </source>
</evidence>
<name>A0A8J2UJE9_9BURK</name>
<dbReference type="Pfam" id="PF05175">
    <property type="entry name" value="MTS"/>
    <property type="match status" value="1"/>
</dbReference>
<keyword evidence="2 5" id="KW-0808">Transferase</keyword>
<dbReference type="Gene3D" id="3.40.50.150">
    <property type="entry name" value="Vaccinia Virus protein VP39"/>
    <property type="match status" value="1"/>
</dbReference>
<dbReference type="InterPro" id="IPR004556">
    <property type="entry name" value="HemK-like"/>
</dbReference>
<dbReference type="NCBIfam" id="TIGR00536">
    <property type="entry name" value="hemK_fam"/>
    <property type="match status" value="1"/>
</dbReference>
<dbReference type="EMBL" id="BMCG01000001">
    <property type="protein sequence ID" value="GGB98305.1"/>
    <property type="molecule type" value="Genomic_DNA"/>
</dbReference>
<sequence>MNPIEAGLTLEEVLRMALLPPLEMRLFLERTLALTRVQLITQSHRTLTEAEAHALSRLVTRRLAGEPVAYLLGEREFFGLSFKVDPSVLIPRPETELLVELALDRLPAAGRLLDMGTGSGAIAVAIAHTRPDAVVHALDVSPAALATARGNAQRNGTTVHFLQSDWFAALEDDAVFDLIVSNPPYIVAGDRHLAEGDLRFEPVNALTDHGDGLSALRILCQQTPAHLSAGGWLLMEHGYDQASAVRALLAQSGFEAIESWRDLAGIERVSGGRLASR</sequence>
<dbReference type="InterPro" id="IPR002052">
    <property type="entry name" value="DNA_methylase_N6_adenine_CS"/>
</dbReference>
<evidence type="ECO:0000259" key="6">
    <source>
        <dbReference type="Pfam" id="PF05175"/>
    </source>
</evidence>